<keyword evidence="2" id="KW-1185">Reference proteome</keyword>
<proteinExistence type="predicted"/>
<sequence>MSEYYVRFELFQHVEASSKEEAIRIAVAAANKSPGLYWPSVDEATVEAGIEY</sequence>
<gene>
    <name evidence="1" type="ORF">KFZ73_14215</name>
</gene>
<protein>
    <submittedName>
        <fullName evidence="1">Uncharacterized protein</fullName>
    </submittedName>
</protein>
<name>A0ABS5NDR5_TSUPA</name>
<comment type="caution">
    <text evidence="1">The sequence shown here is derived from an EMBL/GenBank/DDBJ whole genome shotgun (WGS) entry which is preliminary data.</text>
</comment>
<dbReference type="Proteomes" id="UP000676853">
    <property type="component" value="Unassembled WGS sequence"/>
</dbReference>
<accession>A0ABS5NDR5</accession>
<dbReference type="EMBL" id="JAGXOE010000034">
    <property type="protein sequence ID" value="MBS4102388.1"/>
    <property type="molecule type" value="Genomic_DNA"/>
</dbReference>
<evidence type="ECO:0000313" key="2">
    <source>
        <dbReference type="Proteomes" id="UP000676853"/>
    </source>
</evidence>
<organism evidence="1 2">
    <name type="scientific">Tsukamurella paurometabola</name>
    <name type="common">Corynebacterium paurometabolum</name>
    <dbReference type="NCBI Taxonomy" id="2061"/>
    <lineage>
        <taxon>Bacteria</taxon>
        <taxon>Bacillati</taxon>
        <taxon>Actinomycetota</taxon>
        <taxon>Actinomycetes</taxon>
        <taxon>Mycobacteriales</taxon>
        <taxon>Tsukamurellaceae</taxon>
        <taxon>Tsukamurella</taxon>
    </lineage>
</organism>
<reference evidence="1 2" key="1">
    <citation type="submission" date="2021-04" db="EMBL/GenBank/DDBJ databases">
        <title>Whole genome sequence analysis of a thiophenic sulfur metabolizing bacteria.</title>
        <authorList>
            <person name="Akhtar N."/>
            <person name="Akram J."/>
            <person name="Aslam A."/>
        </authorList>
    </citation>
    <scope>NUCLEOTIDE SEQUENCE [LARGE SCALE GENOMIC DNA]</scope>
    <source>
        <strain evidence="1 2">3OW</strain>
    </source>
</reference>
<dbReference type="RefSeq" id="WP_212554107.1">
    <property type="nucleotide sequence ID" value="NZ_JAGXOE010000034.1"/>
</dbReference>
<evidence type="ECO:0000313" key="1">
    <source>
        <dbReference type="EMBL" id="MBS4102388.1"/>
    </source>
</evidence>